<keyword evidence="3" id="KW-1185">Reference proteome</keyword>
<dbReference type="InterPro" id="IPR036282">
    <property type="entry name" value="Glutathione-S-Trfase_C_sf"/>
</dbReference>
<reference evidence="2 3" key="1">
    <citation type="submission" date="2019-05" db="EMBL/GenBank/DDBJ databases">
        <title>Another draft genome of Portunus trituberculatus and its Hox gene families provides insights of decapod evolution.</title>
        <authorList>
            <person name="Jeong J.-H."/>
            <person name="Song I."/>
            <person name="Kim S."/>
            <person name="Choi T."/>
            <person name="Kim D."/>
            <person name="Ryu S."/>
            <person name="Kim W."/>
        </authorList>
    </citation>
    <scope>NUCLEOTIDE SEQUENCE [LARGE SCALE GENOMIC DNA]</scope>
    <source>
        <tissue evidence="2">Muscle</tissue>
    </source>
</reference>
<sequence length="79" mass="8388">MADGCQLCVCTVPVHPWRSERAAYLRDMDKGLGSGSQEFLAGASLTVADLLLLSCLLQLQYVNCHAVARGTGCAVTTMV</sequence>
<protein>
    <recommendedName>
        <fullName evidence="1">Glutathione S-transferase C-terminal domain-containing protein</fullName>
    </recommendedName>
</protein>
<gene>
    <name evidence="2" type="ORF">E2C01_058058</name>
</gene>
<dbReference type="InterPro" id="IPR004046">
    <property type="entry name" value="GST_C"/>
</dbReference>
<comment type="caution">
    <text evidence="2">The sequence shown here is derived from an EMBL/GenBank/DDBJ whole genome shotgun (WGS) entry which is preliminary data.</text>
</comment>
<dbReference type="AlphaFoldDB" id="A0A5B7GV67"/>
<evidence type="ECO:0000313" key="3">
    <source>
        <dbReference type="Proteomes" id="UP000324222"/>
    </source>
</evidence>
<dbReference type="Gene3D" id="1.20.1050.10">
    <property type="match status" value="1"/>
</dbReference>
<dbReference type="Proteomes" id="UP000324222">
    <property type="component" value="Unassembled WGS sequence"/>
</dbReference>
<accession>A0A5B7GV67</accession>
<evidence type="ECO:0000259" key="1">
    <source>
        <dbReference type="Pfam" id="PF14497"/>
    </source>
</evidence>
<dbReference type="Pfam" id="PF14497">
    <property type="entry name" value="GST_C_3"/>
    <property type="match status" value="1"/>
</dbReference>
<name>A0A5B7GV67_PORTR</name>
<organism evidence="2 3">
    <name type="scientific">Portunus trituberculatus</name>
    <name type="common">Swimming crab</name>
    <name type="synonym">Neptunus trituberculatus</name>
    <dbReference type="NCBI Taxonomy" id="210409"/>
    <lineage>
        <taxon>Eukaryota</taxon>
        <taxon>Metazoa</taxon>
        <taxon>Ecdysozoa</taxon>
        <taxon>Arthropoda</taxon>
        <taxon>Crustacea</taxon>
        <taxon>Multicrustacea</taxon>
        <taxon>Malacostraca</taxon>
        <taxon>Eumalacostraca</taxon>
        <taxon>Eucarida</taxon>
        <taxon>Decapoda</taxon>
        <taxon>Pleocyemata</taxon>
        <taxon>Brachyura</taxon>
        <taxon>Eubrachyura</taxon>
        <taxon>Portunoidea</taxon>
        <taxon>Portunidae</taxon>
        <taxon>Portuninae</taxon>
        <taxon>Portunus</taxon>
    </lineage>
</organism>
<dbReference type="SUPFAM" id="SSF47616">
    <property type="entry name" value="GST C-terminal domain-like"/>
    <property type="match status" value="1"/>
</dbReference>
<dbReference type="EMBL" id="VSRR010021453">
    <property type="protein sequence ID" value="MPC63950.1"/>
    <property type="molecule type" value="Genomic_DNA"/>
</dbReference>
<feature type="domain" description="Glutathione S-transferase C-terminal" evidence="1">
    <location>
        <begin position="22"/>
        <end position="63"/>
    </location>
</feature>
<proteinExistence type="predicted"/>
<evidence type="ECO:0000313" key="2">
    <source>
        <dbReference type="EMBL" id="MPC63950.1"/>
    </source>
</evidence>